<protein>
    <submittedName>
        <fullName evidence="1">Uncharacterized protein</fullName>
    </submittedName>
</protein>
<feature type="non-terminal residue" evidence="1">
    <location>
        <position position="273"/>
    </location>
</feature>
<dbReference type="AlphaFoldDB" id="X0V6P6"/>
<name>X0V6P6_9ZZZZ</name>
<proteinExistence type="predicted"/>
<reference evidence="1" key="1">
    <citation type="journal article" date="2014" name="Front. Microbiol.">
        <title>High frequency of phylogenetically diverse reductive dehalogenase-homologous genes in deep subseafloor sedimentary metagenomes.</title>
        <authorList>
            <person name="Kawai M."/>
            <person name="Futagami T."/>
            <person name="Toyoda A."/>
            <person name="Takaki Y."/>
            <person name="Nishi S."/>
            <person name="Hori S."/>
            <person name="Arai W."/>
            <person name="Tsubouchi T."/>
            <person name="Morono Y."/>
            <person name="Uchiyama I."/>
            <person name="Ito T."/>
            <person name="Fujiyama A."/>
            <person name="Inagaki F."/>
            <person name="Takami H."/>
        </authorList>
    </citation>
    <scope>NUCLEOTIDE SEQUENCE</scope>
    <source>
        <strain evidence="1">Expedition CK06-06</strain>
    </source>
</reference>
<evidence type="ECO:0000313" key="1">
    <source>
        <dbReference type="EMBL" id="GAG07022.1"/>
    </source>
</evidence>
<comment type="caution">
    <text evidence="1">The sequence shown here is derived from an EMBL/GenBank/DDBJ whole genome shotgun (WGS) entry which is preliminary data.</text>
</comment>
<accession>X0V6P6</accession>
<dbReference type="EMBL" id="BARS01020417">
    <property type="protein sequence ID" value="GAG07022.1"/>
    <property type="molecule type" value="Genomic_DNA"/>
</dbReference>
<sequence length="273" mass="31436">RILQQMGVREDVVLVSLDAMQQEERVVNTIQNVFPQYNSIEAFTKFLSSDPAKFFDAIQTYTAGGATSSQRRQLLEQMNFTPEEINSILNQRKFFMDVEGIRQLVVVDVTNQNAYTRSGDYIGEYNWATQEFSKDPEQNIFANFWDWTMFTARTQWENTENFFLSVLPTIIYPEMPEGYLGGLGEHMNATNADMRERFQRTYRANQKRYEDWIKQNPDKLPSSLFQEGAFQHPELLKDVDYYAYELANLVPFLVTSVAVTLATGGVGAMSILG</sequence>
<organism evidence="1">
    <name type="scientific">marine sediment metagenome</name>
    <dbReference type="NCBI Taxonomy" id="412755"/>
    <lineage>
        <taxon>unclassified sequences</taxon>
        <taxon>metagenomes</taxon>
        <taxon>ecological metagenomes</taxon>
    </lineage>
</organism>
<gene>
    <name evidence="1" type="ORF">S01H1_32924</name>
</gene>
<feature type="non-terminal residue" evidence="1">
    <location>
        <position position="1"/>
    </location>
</feature>